<comment type="caution">
    <text evidence="1">The sequence shown here is derived from an EMBL/GenBank/DDBJ whole genome shotgun (WGS) entry which is preliminary data.</text>
</comment>
<reference evidence="1" key="1">
    <citation type="submission" date="2020-08" db="EMBL/GenBank/DDBJ databases">
        <title>Multicomponent nature underlies the extraordinary mechanical properties of spider dragline silk.</title>
        <authorList>
            <person name="Kono N."/>
            <person name="Nakamura H."/>
            <person name="Mori M."/>
            <person name="Yoshida Y."/>
            <person name="Ohtoshi R."/>
            <person name="Malay A.D."/>
            <person name="Moran D.A.P."/>
            <person name="Tomita M."/>
            <person name="Numata K."/>
            <person name="Arakawa K."/>
        </authorList>
    </citation>
    <scope>NUCLEOTIDE SEQUENCE</scope>
</reference>
<name>A0A8X6N8X1_NEPPI</name>
<keyword evidence="2" id="KW-1185">Reference proteome</keyword>
<dbReference type="Proteomes" id="UP000887013">
    <property type="component" value="Unassembled WGS sequence"/>
</dbReference>
<evidence type="ECO:0000313" key="2">
    <source>
        <dbReference type="Proteomes" id="UP000887013"/>
    </source>
</evidence>
<protein>
    <submittedName>
        <fullName evidence="1">Uncharacterized protein</fullName>
    </submittedName>
</protein>
<evidence type="ECO:0000313" key="1">
    <source>
        <dbReference type="EMBL" id="GFT00442.1"/>
    </source>
</evidence>
<dbReference type="AlphaFoldDB" id="A0A8X6N8X1"/>
<gene>
    <name evidence="1" type="ORF">NPIL_284341</name>
</gene>
<sequence>MPPEKEVFHKNIEEKQRETENQPIDLSRQTVSSNLSTMLLFPNFVREENSFFDYFLNLRHSISAHPGGMNTASLSEMRKEDVTKNFDLQTYMINNPLCLCEENPNSKCCSFDEISSNGYLSPPLTEPFKKWNKREHDNKYEQGNRLQSGFPNEVRQYKEKNF</sequence>
<organism evidence="1 2">
    <name type="scientific">Nephila pilipes</name>
    <name type="common">Giant wood spider</name>
    <name type="synonym">Nephila maculata</name>
    <dbReference type="NCBI Taxonomy" id="299642"/>
    <lineage>
        <taxon>Eukaryota</taxon>
        <taxon>Metazoa</taxon>
        <taxon>Ecdysozoa</taxon>
        <taxon>Arthropoda</taxon>
        <taxon>Chelicerata</taxon>
        <taxon>Arachnida</taxon>
        <taxon>Araneae</taxon>
        <taxon>Araneomorphae</taxon>
        <taxon>Entelegynae</taxon>
        <taxon>Araneoidea</taxon>
        <taxon>Nephilidae</taxon>
        <taxon>Nephila</taxon>
    </lineage>
</organism>
<accession>A0A8X6N8X1</accession>
<dbReference type="EMBL" id="BMAW01006765">
    <property type="protein sequence ID" value="GFT00442.1"/>
    <property type="molecule type" value="Genomic_DNA"/>
</dbReference>
<proteinExistence type="predicted"/>